<keyword evidence="5" id="KW-1185">Reference proteome</keyword>
<evidence type="ECO:0000256" key="1">
    <source>
        <dbReference type="SAM" id="SignalP"/>
    </source>
</evidence>
<evidence type="ECO:0000313" key="3">
    <source>
        <dbReference type="EMBL" id="OXB22379.1"/>
    </source>
</evidence>
<dbReference type="EMBL" id="MUHG01000002">
    <property type="protein sequence ID" value="OXB22379.1"/>
    <property type="molecule type" value="Genomic_DNA"/>
</dbReference>
<dbReference type="OrthoDB" id="738440at2"/>
<accession>A0A1S1J6X7</accession>
<name>A0A1S1J6X7_9FLAO</name>
<dbReference type="STRING" id="1278819.BHE19_02615"/>
<dbReference type="PROSITE" id="PS51257">
    <property type="entry name" value="PROKAR_LIPOPROTEIN"/>
    <property type="match status" value="1"/>
</dbReference>
<evidence type="ECO:0000313" key="4">
    <source>
        <dbReference type="Proteomes" id="UP000180252"/>
    </source>
</evidence>
<comment type="caution">
    <text evidence="2">The sequence shown here is derived from an EMBL/GenBank/DDBJ whole genome shotgun (WGS) entry which is preliminary data.</text>
</comment>
<reference evidence="4" key="1">
    <citation type="submission" date="2016-09" db="EMBL/GenBank/DDBJ databases">
        <authorList>
            <person name="Chen S."/>
            <person name="Walker E."/>
        </authorList>
    </citation>
    <scope>NUCLEOTIDE SEQUENCE [LARGE SCALE GENOMIC DNA]</scope>
    <source>
        <strain evidence="4">MSU</strain>
    </source>
</reference>
<organism evidence="2 4">
    <name type="scientific">Flavobacterium tructae</name>
    <dbReference type="NCBI Taxonomy" id="1114873"/>
    <lineage>
        <taxon>Bacteria</taxon>
        <taxon>Pseudomonadati</taxon>
        <taxon>Bacteroidota</taxon>
        <taxon>Flavobacteriia</taxon>
        <taxon>Flavobacteriales</taxon>
        <taxon>Flavobacteriaceae</taxon>
        <taxon>Flavobacterium</taxon>
    </lineage>
</organism>
<protein>
    <recommendedName>
        <fullName evidence="6">DUF4374 domain-containing protein</fullName>
    </recommendedName>
</protein>
<proteinExistence type="predicted"/>
<evidence type="ECO:0000313" key="5">
    <source>
        <dbReference type="Proteomes" id="UP000198319"/>
    </source>
</evidence>
<dbReference type="Proteomes" id="UP000198319">
    <property type="component" value="Unassembled WGS sequence"/>
</dbReference>
<reference evidence="3 5" key="3">
    <citation type="submission" date="2016-11" db="EMBL/GenBank/DDBJ databases">
        <title>Whole genomes of Flavobacteriaceae.</title>
        <authorList>
            <person name="Stine C."/>
            <person name="Li C."/>
            <person name="Tadesse D."/>
        </authorList>
    </citation>
    <scope>NUCLEOTIDE SEQUENCE [LARGE SCALE GENOMIC DNA]</scope>
    <source>
        <strain evidence="3 5">ATCC BAA-2541</strain>
    </source>
</reference>
<gene>
    <name evidence="3" type="ORF">B0A71_02660</name>
    <name evidence="2" type="ORF">BHE19_02615</name>
</gene>
<reference evidence="2" key="2">
    <citation type="submission" date="2016-09" db="EMBL/GenBank/DDBJ databases">
        <authorList>
            <person name="Capua I."/>
            <person name="De Benedictis P."/>
            <person name="Joannis T."/>
            <person name="Lombin L.H."/>
            <person name="Cattoli G."/>
        </authorList>
    </citation>
    <scope>NUCLEOTIDE SEQUENCE [LARGE SCALE GENOMIC DNA]</scope>
    <source>
        <strain evidence="2">MSU</strain>
    </source>
</reference>
<dbReference type="EMBL" id="MIKE01000011">
    <property type="protein sequence ID" value="OHT46417.1"/>
    <property type="molecule type" value="Genomic_DNA"/>
</dbReference>
<dbReference type="Proteomes" id="UP000180252">
    <property type="component" value="Unassembled WGS sequence"/>
</dbReference>
<evidence type="ECO:0008006" key="6">
    <source>
        <dbReference type="Google" id="ProtNLM"/>
    </source>
</evidence>
<sequence length="410" mass="44524">MKMKSFLRKTTFMVSAVTVFAAVVSSCSSKSDEVEAETAQHFTIASWTQDLQYIASVPSLAEGSLTFKGKGIEANGSRYIWHKQYVYLMNLPQKKFIQYEMGKDGSLKEKGAILTDGVVPNYFQSLNIVDDNTMLVLGGLDINNGTVGWARIKLSDFTIEAKGTLAVPYDAAKKGVQFSVGRAFVDNGKLILGGYFYDNESKSYTVDGVRALVYDYPAMNNLKVIKSTATEGGVGYDYLNSLDKDEEGNHYFVASAGKFWTGVGGKSGVVRIKKGAADFDKDYFIDVTTPLGKQACLMGINYVGNGIAIGTVQYEELMTSVRDRLKNVGQLVRIDLKNKTVSLINTPLSPVSMVRSPLVYKGKYYTAISPVDAVASIYEVDPATGAFKKGTTLDGGGSVTVNLIAPHPTK</sequence>
<evidence type="ECO:0000313" key="2">
    <source>
        <dbReference type="EMBL" id="OHT46417.1"/>
    </source>
</evidence>
<feature type="chain" id="PRO_5010229378" description="DUF4374 domain-containing protein" evidence="1">
    <location>
        <begin position="22"/>
        <end position="410"/>
    </location>
</feature>
<keyword evidence="1" id="KW-0732">Signal</keyword>
<feature type="signal peptide" evidence="1">
    <location>
        <begin position="1"/>
        <end position="21"/>
    </location>
</feature>
<dbReference type="AlphaFoldDB" id="A0A1S1J6X7"/>